<dbReference type="RefSeq" id="WP_269908138.1">
    <property type="nucleotide sequence ID" value="NZ_JAPFQA010000018.1"/>
</dbReference>
<dbReference type="Proteomes" id="UP001152178">
    <property type="component" value="Unassembled WGS sequence"/>
</dbReference>
<comment type="caution">
    <text evidence="2">The sequence shown here is derived from an EMBL/GenBank/DDBJ whole genome shotgun (WGS) entry which is preliminary data.</text>
</comment>
<evidence type="ECO:0000256" key="1">
    <source>
        <dbReference type="SAM" id="MobiDB-lite"/>
    </source>
</evidence>
<keyword evidence="3" id="KW-1185">Reference proteome</keyword>
<accession>A0ABT4R1Z5</accession>
<feature type="region of interest" description="Disordered" evidence="1">
    <location>
        <begin position="98"/>
        <end position="118"/>
    </location>
</feature>
<evidence type="ECO:0000313" key="3">
    <source>
        <dbReference type="Proteomes" id="UP001152178"/>
    </source>
</evidence>
<name>A0ABT4R1Z5_9HYPH</name>
<protein>
    <submittedName>
        <fullName evidence="2">Uncharacterized protein</fullName>
    </submittedName>
</protein>
<dbReference type="EMBL" id="JAPFQA010000018">
    <property type="protein sequence ID" value="MCZ8547874.1"/>
    <property type="molecule type" value="Genomic_DNA"/>
</dbReference>
<evidence type="ECO:0000313" key="2">
    <source>
        <dbReference type="EMBL" id="MCZ8547874.1"/>
    </source>
</evidence>
<organism evidence="2 3">
    <name type="scientific">Mesorhizobium qingshengii</name>
    <dbReference type="NCBI Taxonomy" id="1165689"/>
    <lineage>
        <taxon>Bacteria</taxon>
        <taxon>Pseudomonadati</taxon>
        <taxon>Pseudomonadota</taxon>
        <taxon>Alphaproteobacteria</taxon>
        <taxon>Hyphomicrobiales</taxon>
        <taxon>Phyllobacteriaceae</taxon>
        <taxon>Mesorhizobium</taxon>
    </lineage>
</organism>
<proteinExistence type="predicted"/>
<gene>
    <name evidence="2" type="ORF">OOJ09_27130</name>
</gene>
<reference evidence="2" key="1">
    <citation type="submission" date="2022-11" db="EMBL/GenBank/DDBJ databases">
        <authorList>
            <person name="Coimbra C."/>
        </authorList>
    </citation>
    <scope>NUCLEOTIDE SEQUENCE</scope>
    <source>
        <strain evidence="2">Jales19</strain>
    </source>
</reference>
<sequence>MDTWQIDALDPRGGIAFASWREFSLTDEVSELREAPCVMISAPYFRPEPVASRALARSAPRGCFQIGVFAGESEVSFTTLEAVAEFVRRIYVRSAGSDGIEGGSTPVPPRPEGGGSPLPALPLDLPYDHIRSVPAHAEPEPGLPWFDPGRGAMDIVEPGPPDIPTLLMSFKELARHELDGPVSGERMSWRADGQGSMATPPTIGSLTRAEDILGWAALLLMHEMLERLPAARLLDDQLRWQEAARGLGQTIARLGLWDWLFGWYGSKTLESWADAMRDSLGWPNESQFALISAFPDLSDDVRTRICMWLLFGAAPTMDHDDWIDWIRHGWEAEAAQNKSGRLQMGPLGQTIMPADPLHLLKLTPLPAQLAYIVADDVQPDATLYHLLAGSTAAPARLLADDARDSSAAIALLLFAACLMVLEDTDMQVSFGNFGAWGTSLSPLQKQRLADLMTWAWDWLSGSLPRLAFPQAVEQMITDVTSLRYGDGWTDGGVPAQPNRPRSPLHGDLAQEVAAQVAFGAA</sequence>